<keyword evidence="4" id="KW-1185">Reference proteome</keyword>
<feature type="region of interest" description="Disordered" evidence="1">
    <location>
        <begin position="213"/>
        <end position="241"/>
    </location>
</feature>
<evidence type="ECO:0000256" key="1">
    <source>
        <dbReference type="SAM" id="MobiDB-lite"/>
    </source>
</evidence>
<protein>
    <recommendedName>
        <fullName evidence="2">HAT C-terminal dimerisation domain-containing protein</fullName>
    </recommendedName>
</protein>
<comment type="caution">
    <text evidence="3">The sequence shown here is derived from an EMBL/GenBank/DDBJ whole genome shotgun (WGS) entry which is preliminary data.</text>
</comment>
<evidence type="ECO:0000259" key="2">
    <source>
        <dbReference type="Pfam" id="PF05699"/>
    </source>
</evidence>
<evidence type="ECO:0000313" key="4">
    <source>
        <dbReference type="Proteomes" id="UP001465976"/>
    </source>
</evidence>
<dbReference type="InterPro" id="IPR012337">
    <property type="entry name" value="RNaseH-like_sf"/>
</dbReference>
<sequence length="303" mass="35205">MLDEDTLTGFPDYGGIQAIIDSVKKRWRKTDQEAFVACLLISPQFGFAPLNTASDFFTITNLCSFLHRVYCRLFSVPEVPLEFANELNSFILREGQYRNLETEVMAEERRAFKDDRDFNPINVLKQFQRIGSRGLSPFLRFATLLLKITCNSASCERLFSIFGNILTKTRNRMGLETLHTLAEIKLHLWQQILRDRSHRDSLKKKFDFAATARSKAQDSQAHQEHPSPTPLPPTDPASETTTEMRINNSLTRWIAVQLPILEDDDNDNDAVRPEDRENYFPMALEDLFDFDTKFWQDRWEKNV</sequence>
<feature type="domain" description="HAT C-terminal dimerisation" evidence="2">
    <location>
        <begin position="117"/>
        <end position="182"/>
    </location>
</feature>
<accession>A0ABR3EJX6</accession>
<organism evidence="3 4">
    <name type="scientific">Marasmius crinis-equi</name>
    <dbReference type="NCBI Taxonomy" id="585013"/>
    <lineage>
        <taxon>Eukaryota</taxon>
        <taxon>Fungi</taxon>
        <taxon>Dikarya</taxon>
        <taxon>Basidiomycota</taxon>
        <taxon>Agaricomycotina</taxon>
        <taxon>Agaricomycetes</taxon>
        <taxon>Agaricomycetidae</taxon>
        <taxon>Agaricales</taxon>
        <taxon>Marasmiineae</taxon>
        <taxon>Marasmiaceae</taxon>
        <taxon>Marasmius</taxon>
    </lineage>
</organism>
<dbReference type="SUPFAM" id="SSF53098">
    <property type="entry name" value="Ribonuclease H-like"/>
    <property type="match status" value="1"/>
</dbReference>
<reference evidence="3 4" key="1">
    <citation type="submission" date="2024-02" db="EMBL/GenBank/DDBJ databases">
        <title>A draft genome for the cacao thread blight pathogen Marasmius crinis-equi.</title>
        <authorList>
            <person name="Cohen S.P."/>
            <person name="Baruah I.K."/>
            <person name="Amoako-Attah I."/>
            <person name="Bukari Y."/>
            <person name="Meinhardt L.W."/>
            <person name="Bailey B.A."/>
        </authorList>
    </citation>
    <scope>NUCLEOTIDE SEQUENCE [LARGE SCALE GENOMIC DNA]</scope>
    <source>
        <strain evidence="3 4">GH-76</strain>
    </source>
</reference>
<dbReference type="EMBL" id="JBAHYK010003808">
    <property type="protein sequence ID" value="KAL0563196.1"/>
    <property type="molecule type" value="Genomic_DNA"/>
</dbReference>
<dbReference type="Pfam" id="PF05699">
    <property type="entry name" value="Dimer_Tnp_hAT"/>
    <property type="match status" value="1"/>
</dbReference>
<evidence type="ECO:0000313" key="3">
    <source>
        <dbReference type="EMBL" id="KAL0563196.1"/>
    </source>
</evidence>
<proteinExistence type="predicted"/>
<name>A0ABR3EJX6_9AGAR</name>
<dbReference type="Proteomes" id="UP001465976">
    <property type="component" value="Unassembled WGS sequence"/>
</dbReference>
<dbReference type="InterPro" id="IPR008906">
    <property type="entry name" value="HATC_C_dom"/>
</dbReference>
<gene>
    <name evidence="3" type="ORF">V5O48_018879</name>
</gene>